<name>A0A1N7SQG8_9BURK</name>
<evidence type="ECO:0000313" key="2">
    <source>
        <dbReference type="Proteomes" id="UP000195569"/>
    </source>
</evidence>
<protein>
    <submittedName>
        <fullName evidence="1">Uncharacterized protein</fullName>
    </submittedName>
</protein>
<organism evidence="1 2">
    <name type="scientific">Paraburkholderia piptadeniae</name>
    <dbReference type="NCBI Taxonomy" id="1701573"/>
    <lineage>
        <taxon>Bacteria</taxon>
        <taxon>Pseudomonadati</taxon>
        <taxon>Pseudomonadota</taxon>
        <taxon>Betaproteobacteria</taxon>
        <taxon>Burkholderiales</taxon>
        <taxon>Burkholderiaceae</taxon>
        <taxon>Paraburkholderia</taxon>
    </lineage>
</organism>
<comment type="caution">
    <text evidence="1">The sequence shown here is derived from an EMBL/GenBank/DDBJ whole genome shotgun (WGS) entry which is preliminary data.</text>
</comment>
<dbReference type="Proteomes" id="UP000195569">
    <property type="component" value="Unassembled WGS sequence"/>
</dbReference>
<gene>
    <name evidence="1" type="ORF">BN2476_690016</name>
</gene>
<sequence>MPRVFVTVRRLLGRPVDANEAGILRVAACNGMIFQIAEASCEGYVVRARQVLVAQEEHPVFQQCRPDFSKQSVVVHGLSEFHVY</sequence>
<reference evidence="1" key="1">
    <citation type="submission" date="2016-12" db="EMBL/GenBank/DDBJ databases">
        <authorList>
            <person name="Moulin L."/>
        </authorList>
    </citation>
    <scope>NUCLEOTIDE SEQUENCE [LARGE SCALE GENOMIC DNA]</scope>
    <source>
        <strain evidence="1">STM 7183</strain>
    </source>
</reference>
<accession>A0A1N7SQG8</accession>
<evidence type="ECO:0000313" key="1">
    <source>
        <dbReference type="EMBL" id="SIT49574.1"/>
    </source>
</evidence>
<dbReference type="EMBL" id="CYGY02000069">
    <property type="protein sequence ID" value="SIT49574.1"/>
    <property type="molecule type" value="Genomic_DNA"/>
</dbReference>
<dbReference type="AlphaFoldDB" id="A0A1N7SQG8"/>
<proteinExistence type="predicted"/>
<keyword evidence="2" id="KW-1185">Reference proteome</keyword>